<sequence>GWQYGSNPQGRIAKTAKRAGRGGYLDPPKLKAHQTCPIEPAGFGGAGWLDGAATAQLLLLLSSTPISSLDFSDLTKKKACIYPVTTPARHPLLISSPLTLDSAQLSEVTDDAPHTQTQHTQVDAQLRRPAAISL</sequence>
<reference evidence="2 3" key="1">
    <citation type="journal article" date="2023" name="Plants (Basel)">
        <title>Bridging the Gap: Combining Genomics and Transcriptomics Approaches to Understand Stylosanthes scabra, an Orphan Legume from the Brazilian Caatinga.</title>
        <authorList>
            <person name="Ferreira-Neto J.R.C."/>
            <person name="da Silva M.D."/>
            <person name="Binneck E."/>
            <person name="de Melo N.F."/>
            <person name="da Silva R.H."/>
            <person name="de Melo A.L.T.M."/>
            <person name="Pandolfi V."/>
            <person name="Bustamante F.O."/>
            <person name="Brasileiro-Vidal A.C."/>
            <person name="Benko-Iseppon A.M."/>
        </authorList>
    </citation>
    <scope>NUCLEOTIDE SEQUENCE [LARGE SCALE GENOMIC DNA]</scope>
    <source>
        <tissue evidence="2">Leaves</tissue>
    </source>
</reference>
<accession>A0ABU6RIV7</accession>
<protein>
    <submittedName>
        <fullName evidence="2">Uncharacterized protein</fullName>
    </submittedName>
</protein>
<organism evidence="2 3">
    <name type="scientific">Stylosanthes scabra</name>
    <dbReference type="NCBI Taxonomy" id="79078"/>
    <lineage>
        <taxon>Eukaryota</taxon>
        <taxon>Viridiplantae</taxon>
        <taxon>Streptophyta</taxon>
        <taxon>Embryophyta</taxon>
        <taxon>Tracheophyta</taxon>
        <taxon>Spermatophyta</taxon>
        <taxon>Magnoliopsida</taxon>
        <taxon>eudicotyledons</taxon>
        <taxon>Gunneridae</taxon>
        <taxon>Pentapetalae</taxon>
        <taxon>rosids</taxon>
        <taxon>fabids</taxon>
        <taxon>Fabales</taxon>
        <taxon>Fabaceae</taxon>
        <taxon>Papilionoideae</taxon>
        <taxon>50 kb inversion clade</taxon>
        <taxon>dalbergioids sensu lato</taxon>
        <taxon>Dalbergieae</taxon>
        <taxon>Pterocarpus clade</taxon>
        <taxon>Stylosanthes</taxon>
    </lineage>
</organism>
<proteinExistence type="predicted"/>
<evidence type="ECO:0000313" key="2">
    <source>
        <dbReference type="EMBL" id="MED6124003.1"/>
    </source>
</evidence>
<keyword evidence="3" id="KW-1185">Reference proteome</keyword>
<dbReference type="Proteomes" id="UP001341840">
    <property type="component" value="Unassembled WGS sequence"/>
</dbReference>
<feature type="non-terminal residue" evidence="2">
    <location>
        <position position="1"/>
    </location>
</feature>
<evidence type="ECO:0000313" key="3">
    <source>
        <dbReference type="Proteomes" id="UP001341840"/>
    </source>
</evidence>
<feature type="region of interest" description="Disordered" evidence="1">
    <location>
        <begin position="1"/>
        <end position="31"/>
    </location>
</feature>
<dbReference type="EMBL" id="JASCZI010030632">
    <property type="protein sequence ID" value="MED6124003.1"/>
    <property type="molecule type" value="Genomic_DNA"/>
</dbReference>
<evidence type="ECO:0000256" key="1">
    <source>
        <dbReference type="SAM" id="MobiDB-lite"/>
    </source>
</evidence>
<gene>
    <name evidence="2" type="ORF">PIB30_054955</name>
</gene>
<comment type="caution">
    <text evidence="2">The sequence shown here is derived from an EMBL/GenBank/DDBJ whole genome shotgun (WGS) entry which is preliminary data.</text>
</comment>
<name>A0ABU6RIV7_9FABA</name>